<proteinExistence type="inferred from homology"/>
<dbReference type="AlphaFoldDB" id="A0A8H6WMK0"/>
<accession>A0A8H6WMK0</accession>
<feature type="domain" description="Kinetochore protein Nuf2 N-terminal" evidence="12">
    <location>
        <begin position="5"/>
        <end position="132"/>
    </location>
</feature>
<keyword evidence="15" id="KW-1185">Reference proteome</keyword>
<keyword evidence="9" id="KW-0131">Cell cycle</keyword>
<evidence type="ECO:0000256" key="7">
    <source>
        <dbReference type="ARBA" id="ARBA00023054"/>
    </source>
</evidence>
<dbReference type="Pfam" id="PF18595">
    <property type="entry name" value="Nuf2_DHR10-like"/>
    <property type="match status" value="1"/>
</dbReference>
<feature type="domain" description="Nuf2 DHR10-like" evidence="13">
    <location>
        <begin position="261"/>
        <end position="372"/>
    </location>
</feature>
<reference evidence="14" key="1">
    <citation type="submission" date="2020-05" db="EMBL/GenBank/DDBJ databases">
        <title>Mycena genomes resolve the evolution of fungal bioluminescence.</title>
        <authorList>
            <person name="Tsai I.J."/>
        </authorList>
    </citation>
    <scope>NUCLEOTIDE SEQUENCE</scope>
    <source>
        <strain evidence="14">110903Hualien_Pintung</strain>
    </source>
</reference>
<comment type="subcellular location">
    <subcellularLocation>
        <location evidence="2">Chromosome</location>
        <location evidence="2">Centromere</location>
    </subcellularLocation>
    <subcellularLocation>
        <location evidence="1">Nucleus</location>
    </subcellularLocation>
</comment>
<keyword evidence="6" id="KW-0498">Mitosis</keyword>
<evidence type="ECO:0000313" key="14">
    <source>
        <dbReference type="EMBL" id="KAF7322711.1"/>
    </source>
</evidence>
<evidence type="ECO:0000313" key="15">
    <source>
        <dbReference type="Proteomes" id="UP000613580"/>
    </source>
</evidence>
<name>A0A8H6WMK0_MYCCL</name>
<evidence type="ECO:0000256" key="11">
    <source>
        <dbReference type="SAM" id="Coils"/>
    </source>
</evidence>
<comment type="similarity">
    <text evidence="3">Belongs to the NUF2 family.</text>
</comment>
<keyword evidence="7 11" id="KW-0175">Coiled coil</keyword>
<dbReference type="GO" id="GO:0031262">
    <property type="term" value="C:Ndc80 complex"/>
    <property type="evidence" value="ECO:0007669"/>
    <property type="project" value="InterPro"/>
</dbReference>
<dbReference type="InterPro" id="IPR005549">
    <property type="entry name" value="Kinetochore_Nuf2_N"/>
</dbReference>
<evidence type="ECO:0000256" key="4">
    <source>
        <dbReference type="ARBA" id="ARBA00022454"/>
    </source>
</evidence>
<keyword evidence="8" id="KW-0539">Nucleus</keyword>
<gene>
    <name evidence="14" type="ORF">HMN09_00049900</name>
</gene>
<evidence type="ECO:0000256" key="8">
    <source>
        <dbReference type="ARBA" id="ARBA00023242"/>
    </source>
</evidence>
<dbReference type="Pfam" id="PF03800">
    <property type="entry name" value="Nuf2"/>
    <property type="match status" value="1"/>
</dbReference>
<evidence type="ECO:0000259" key="13">
    <source>
        <dbReference type="Pfam" id="PF18595"/>
    </source>
</evidence>
<dbReference type="InterPro" id="IPR041112">
    <property type="entry name" value="Nuf2_DHR10-like"/>
</dbReference>
<evidence type="ECO:0000256" key="3">
    <source>
        <dbReference type="ARBA" id="ARBA00005498"/>
    </source>
</evidence>
<evidence type="ECO:0000256" key="6">
    <source>
        <dbReference type="ARBA" id="ARBA00022776"/>
    </source>
</evidence>
<organism evidence="14 15">
    <name type="scientific">Mycena chlorophos</name>
    <name type="common">Agaric fungus</name>
    <name type="synonym">Agaricus chlorophos</name>
    <dbReference type="NCBI Taxonomy" id="658473"/>
    <lineage>
        <taxon>Eukaryota</taxon>
        <taxon>Fungi</taxon>
        <taxon>Dikarya</taxon>
        <taxon>Basidiomycota</taxon>
        <taxon>Agaricomycotina</taxon>
        <taxon>Agaricomycetes</taxon>
        <taxon>Agaricomycetidae</taxon>
        <taxon>Agaricales</taxon>
        <taxon>Marasmiineae</taxon>
        <taxon>Mycenaceae</taxon>
        <taxon>Mycena</taxon>
    </lineage>
</organism>
<evidence type="ECO:0000256" key="2">
    <source>
        <dbReference type="ARBA" id="ARBA00004584"/>
    </source>
</evidence>
<dbReference type="InterPro" id="IPR038275">
    <property type="entry name" value="Nuf2_N_sf"/>
</dbReference>
<feature type="coiled-coil region" evidence="11">
    <location>
        <begin position="328"/>
        <end position="426"/>
    </location>
</feature>
<dbReference type="Proteomes" id="UP000613580">
    <property type="component" value="Unassembled WGS sequence"/>
</dbReference>
<keyword evidence="10" id="KW-0137">Centromere</keyword>
<keyword evidence="4" id="KW-0158">Chromosome</keyword>
<dbReference type="GO" id="GO:0051301">
    <property type="term" value="P:cell division"/>
    <property type="evidence" value="ECO:0007669"/>
    <property type="project" value="UniProtKB-KW"/>
</dbReference>
<evidence type="ECO:0000256" key="10">
    <source>
        <dbReference type="ARBA" id="ARBA00023328"/>
    </source>
</evidence>
<dbReference type="Gene3D" id="1.10.418.60">
    <property type="entry name" value="Ncd80 complex, Nuf2 subunit"/>
    <property type="match status" value="1"/>
</dbReference>
<evidence type="ECO:0000259" key="12">
    <source>
        <dbReference type="Pfam" id="PF03800"/>
    </source>
</evidence>
<comment type="caution">
    <text evidence="14">The sequence shown here is derived from an EMBL/GenBank/DDBJ whole genome shotgun (WGS) entry which is preliminary data.</text>
</comment>
<protein>
    <submittedName>
        <fullName evidence="14">DHR10 domain-containing protein</fullName>
    </submittedName>
</protein>
<evidence type="ECO:0000256" key="1">
    <source>
        <dbReference type="ARBA" id="ARBA00004123"/>
    </source>
</evidence>
<evidence type="ECO:0000256" key="5">
    <source>
        <dbReference type="ARBA" id="ARBA00022618"/>
    </source>
</evidence>
<evidence type="ECO:0000256" key="9">
    <source>
        <dbReference type="ARBA" id="ARBA00023306"/>
    </source>
</evidence>
<dbReference type="OrthoDB" id="8194677at2759"/>
<sequence length="445" mass="51292">MPKGIYPQLHIADIVAALDQWGFPVSPEQLSKPTPDLVEGVYCACLWQVTKLNNDALRDPTQRALNQSQPFDKDIHTNSLPSRIIFLHLARLARAARSDEFSATDLHAPTKDRTLRHLSAFINFVKFTEQFCYPFVAKLQDSSEKIVHEHERVTRKLNEVTEEINKLKAKMAEDEPKCEQLRAQASELRARLFANKQVQVETVDQVEKLKAEKTALVQRKEALNSEVESVSDSLSRTRSRIVQSPERIKRSITTMTAGALQDKQTIALNESKARDLQSKITALSNIEKDVRGCVEQLQTIEKEVRSLQDSQKELGDLKDVFDRRQIDQRELHGQRERLLRQLSNAQEKLERAQRHAEERKAASQRTIVRLQAEYDAMVIERRDTDKEVEEVRAQANEIETKMAEHLKTSEAELNQLLAEYWKLRHNTDLYMHTLATKLNMKVDMI</sequence>
<keyword evidence="5" id="KW-0132">Cell division</keyword>
<dbReference type="GO" id="GO:0005634">
    <property type="term" value="C:nucleus"/>
    <property type="evidence" value="ECO:0007669"/>
    <property type="project" value="UniProtKB-SubCell"/>
</dbReference>
<dbReference type="EMBL" id="JACAZE010000001">
    <property type="protein sequence ID" value="KAF7322711.1"/>
    <property type="molecule type" value="Genomic_DNA"/>
</dbReference>